<dbReference type="InterPro" id="IPR011992">
    <property type="entry name" value="EF-hand-dom_pair"/>
</dbReference>
<organism evidence="2 3">
    <name type="scientific">Striga hermonthica</name>
    <name type="common">Purple witchweed</name>
    <name type="synonym">Buchnera hermonthica</name>
    <dbReference type="NCBI Taxonomy" id="68872"/>
    <lineage>
        <taxon>Eukaryota</taxon>
        <taxon>Viridiplantae</taxon>
        <taxon>Streptophyta</taxon>
        <taxon>Embryophyta</taxon>
        <taxon>Tracheophyta</taxon>
        <taxon>Spermatophyta</taxon>
        <taxon>Magnoliopsida</taxon>
        <taxon>eudicotyledons</taxon>
        <taxon>Gunneridae</taxon>
        <taxon>Pentapetalae</taxon>
        <taxon>asterids</taxon>
        <taxon>lamiids</taxon>
        <taxon>Lamiales</taxon>
        <taxon>Orobanchaceae</taxon>
        <taxon>Buchnereae</taxon>
        <taxon>Striga</taxon>
    </lineage>
</organism>
<gene>
    <name evidence="2" type="ORF">SHERM_11401</name>
</gene>
<dbReference type="SUPFAM" id="SSF47473">
    <property type="entry name" value="EF-hand"/>
    <property type="match status" value="1"/>
</dbReference>
<evidence type="ECO:0000256" key="1">
    <source>
        <dbReference type="SAM" id="MobiDB-lite"/>
    </source>
</evidence>
<dbReference type="Proteomes" id="UP001153555">
    <property type="component" value="Unassembled WGS sequence"/>
</dbReference>
<comment type="caution">
    <text evidence="2">The sequence shown here is derived from an EMBL/GenBank/DDBJ whole genome shotgun (WGS) entry which is preliminary data.</text>
</comment>
<protein>
    <submittedName>
        <fullName evidence="2">Calmodulin-like protein 5</fullName>
    </submittedName>
</protein>
<evidence type="ECO:0000313" key="2">
    <source>
        <dbReference type="EMBL" id="CAA0809390.1"/>
    </source>
</evidence>
<dbReference type="OrthoDB" id="26525at2759"/>
<dbReference type="EMBL" id="CACSLK010003813">
    <property type="protein sequence ID" value="CAA0809390.1"/>
    <property type="molecule type" value="Genomic_DNA"/>
</dbReference>
<feature type="compositionally biased region" description="Acidic residues" evidence="1">
    <location>
        <begin position="84"/>
        <end position="96"/>
    </location>
</feature>
<reference evidence="2" key="1">
    <citation type="submission" date="2019-12" db="EMBL/GenBank/DDBJ databases">
        <authorList>
            <person name="Scholes J."/>
        </authorList>
    </citation>
    <scope>NUCLEOTIDE SEQUENCE</scope>
</reference>
<feature type="region of interest" description="Disordered" evidence="1">
    <location>
        <begin position="84"/>
        <end position="114"/>
    </location>
</feature>
<evidence type="ECO:0000313" key="3">
    <source>
        <dbReference type="Proteomes" id="UP001153555"/>
    </source>
</evidence>
<dbReference type="AlphaFoldDB" id="A0A9N7MFC6"/>
<name>A0A9N7MFC6_STRHE</name>
<dbReference type="Gene3D" id="1.10.238.10">
    <property type="entry name" value="EF-hand"/>
    <property type="match status" value="1"/>
</dbReference>
<keyword evidence="3" id="KW-1185">Reference proteome</keyword>
<proteinExistence type="predicted"/>
<accession>A0A9N7MFC6</accession>
<sequence>MIIHSILALGLHMRRWARRSSIGSSPSSINGDGNITWDELSESLENLGICVPKEKLQAMVAKIDAHGDAEEFSALYAAVMADAGGDEGNDREEDGQEAFKIYDRDRVGSSRQMS</sequence>